<sequence>MGGEVAADPAAALHPMRADPAKMGRIRRDYGCGDDGRLQAGGAEAQRQRAHRRIQPPLRVPRAWFRLQQCRSSAVVGVDPAQVTTAGCKRDGGGSVRCSATTRTVSTFAAVSLSSGIHGGAAAGTYTTCHRRCPL</sequence>
<name>A0A0P0W921_ORYSJ</name>
<protein>
    <submittedName>
        <fullName evidence="1">Os04g0369400 protein</fullName>
    </submittedName>
</protein>
<accession>A0A0P0W921</accession>
<dbReference type="InParanoid" id="A0A0P0W921"/>
<dbReference type="AlphaFoldDB" id="A0A0P0W921"/>
<dbReference type="Proteomes" id="UP000059680">
    <property type="component" value="Chromosome 4"/>
</dbReference>
<reference evidence="1 2" key="2">
    <citation type="journal article" date="2013" name="Plant Cell Physiol.">
        <title>Rice Annotation Project Database (RAP-DB): an integrative and interactive database for rice genomics.</title>
        <authorList>
            <person name="Sakai H."/>
            <person name="Lee S.S."/>
            <person name="Tanaka T."/>
            <person name="Numa H."/>
            <person name="Kim J."/>
            <person name="Kawahara Y."/>
            <person name="Wakimoto H."/>
            <person name="Yang C.C."/>
            <person name="Iwamoto M."/>
            <person name="Abe T."/>
            <person name="Yamada Y."/>
            <person name="Muto A."/>
            <person name="Inokuchi H."/>
            <person name="Ikemura T."/>
            <person name="Matsumoto T."/>
            <person name="Sasaki T."/>
            <person name="Itoh T."/>
        </authorList>
    </citation>
    <scope>NUCLEOTIDE SEQUENCE [LARGE SCALE GENOMIC DNA]</scope>
    <source>
        <strain evidence="2">cv. Nipponbare</strain>
    </source>
</reference>
<evidence type="ECO:0000313" key="2">
    <source>
        <dbReference type="Proteomes" id="UP000059680"/>
    </source>
</evidence>
<organism evidence="1 2">
    <name type="scientific">Oryza sativa subsp. japonica</name>
    <name type="common">Rice</name>
    <dbReference type="NCBI Taxonomy" id="39947"/>
    <lineage>
        <taxon>Eukaryota</taxon>
        <taxon>Viridiplantae</taxon>
        <taxon>Streptophyta</taxon>
        <taxon>Embryophyta</taxon>
        <taxon>Tracheophyta</taxon>
        <taxon>Spermatophyta</taxon>
        <taxon>Magnoliopsida</taxon>
        <taxon>Liliopsida</taxon>
        <taxon>Poales</taxon>
        <taxon>Poaceae</taxon>
        <taxon>BOP clade</taxon>
        <taxon>Oryzoideae</taxon>
        <taxon>Oryzeae</taxon>
        <taxon>Oryzinae</taxon>
        <taxon>Oryza</taxon>
        <taxon>Oryza sativa</taxon>
    </lineage>
</organism>
<dbReference type="EMBL" id="AP014960">
    <property type="protein sequence ID" value="BAS88806.1"/>
    <property type="molecule type" value="Genomic_DNA"/>
</dbReference>
<proteinExistence type="predicted"/>
<gene>
    <name evidence="1" type="ordered locus">Os04g0369400</name>
    <name evidence="1" type="ORF">OSNPB_040369400</name>
</gene>
<keyword evidence="2" id="KW-1185">Reference proteome</keyword>
<reference evidence="2" key="1">
    <citation type="journal article" date="2005" name="Nature">
        <title>The map-based sequence of the rice genome.</title>
        <authorList>
            <consortium name="International rice genome sequencing project (IRGSP)"/>
            <person name="Matsumoto T."/>
            <person name="Wu J."/>
            <person name="Kanamori H."/>
            <person name="Katayose Y."/>
            <person name="Fujisawa M."/>
            <person name="Namiki N."/>
            <person name="Mizuno H."/>
            <person name="Yamamoto K."/>
            <person name="Antonio B.A."/>
            <person name="Baba T."/>
            <person name="Sakata K."/>
            <person name="Nagamura Y."/>
            <person name="Aoki H."/>
            <person name="Arikawa K."/>
            <person name="Arita K."/>
            <person name="Bito T."/>
            <person name="Chiden Y."/>
            <person name="Fujitsuka N."/>
            <person name="Fukunaka R."/>
            <person name="Hamada M."/>
            <person name="Harada C."/>
            <person name="Hayashi A."/>
            <person name="Hijishita S."/>
            <person name="Honda M."/>
            <person name="Hosokawa S."/>
            <person name="Ichikawa Y."/>
            <person name="Idonuma A."/>
            <person name="Iijima M."/>
            <person name="Ikeda M."/>
            <person name="Ikeno M."/>
            <person name="Ito K."/>
            <person name="Ito S."/>
            <person name="Ito T."/>
            <person name="Ito Y."/>
            <person name="Ito Y."/>
            <person name="Iwabuchi A."/>
            <person name="Kamiya K."/>
            <person name="Karasawa W."/>
            <person name="Kurita K."/>
            <person name="Katagiri S."/>
            <person name="Kikuta A."/>
            <person name="Kobayashi H."/>
            <person name="Kobayashi N."/>
            <person name="Machita K."/>
            <person name="Maehara T."/>
            <person name="Masukawa M."/>
            <person name="Mizubayashi T."/>
            <person name="Mukai Y."/>
            <person name="Nagasaki H."/>
            <person name="Nagata Y."/>
            <person name="Naito S."/>
            <person name="Nakashima M."/>
            <person name="Nakama Y."/>
            <person name="Nakamichi Y."/>
            <person name="Nakamura M."/>
            <person name="Meguro A."/>
            <person name="Negishi M."/>
            <person name="Ohta I."/>
            <person name="Ohta T."/>
            <person name="Okamoto M."/>
            <person name="Ono N."/>
            <person name="Saji S."/>
            <person name="Sakaguchi M."/>
            <person name="Sakai K."/>
            <person name="Shibata M."/>
            <person name="Shimokawa T."/>
            <person name="Song J."/>
            <person name="Takazaki Y."/>
            <person name="Terasawa K."/>
            <person name="Tsugane M."/>
            <person name="Tsuji K."/>
            <person name="Ueda S."/>
            <person name="Waki K."/>
            <person name="Yamagata H."/>
            <person name="Yamamoto M."/>
            <person name="Yamamoto S."/>
            <person name="Yamane H."/>
            <person name="Yoshiki S."/>
            <person name="Yoshihara R."/>
            <person name="Yukawa K."/>
            <person name="Zhong H."/>
            <person name="Yano M."/>
            <person name="Yuan Q."/>
            <person name="Ouyang S."/>
            <person name="Liu J."/>
            <person name="Jones K.M."/>
            <person name="Gansberger K."/>
            <person name="Moffat K."/>
            <person name="Hill J."/>
            <person name="Bera J."/>
            <person name="Fadrosh D."/>
            <person name="Jin S."/>
            <person name="Johri S."/>
            <person name="Kim M."/>
            <person name="Overton L."/>
            <person name="Reardon M."/>
            <person name="Tsitrin T."/>
            <person name="Vuong H."/>
            <person name="Weaver B."/>
            <person name="Ciecko A."/>
            <person name="Tallon L."/>
            <person name="Jackson J."/>
            <person name="Pai G."/>
            <person name="Aken S.V."/>
            <person name="Utterback T."/>
            <person name="Reidmuller S."/>
            <person name="Feldblyum T."/>
            <person name="Hsiao J."/>
            <person name="Zismann V."/>
            <person name="Iobst S."/>
            <person name="de Vazeille A.R."/>
            <person name="Buell C.R."/>
            <person name="Ying K."/>
            <person name="Li Y."/>
            <person name="Lu T."/>
            <person name="Huang Y."/>
            <person name="Zhao Q."/>
            <person name="Feng Q."/>
            <person name="Zhang L."/>
            <person name="Zhu J."/>
            <person name="Weng Q."/>
            <person name="Mu J."/>
            <person name="Lu Y."/>
            <person name="Fan D."/>
            <person name="Liu Y."/>
            <person name="Guan J."/>
            <person name="Zhang Y."/>
            <person name="Yu S."/>
            <person name="Liu X."/>
            <person name="Zhang Y."/>
            <person name="Hong G."/>
            <person name="Han B."/>
            <person name="Choisne N."/>
            <person name="Demange N."/>
            <person name="Orjeda G."/>
            <person name="Samain S."/>
            <person name="Cattolico L."/>
            <person name="Pelletier E."/>
            <person name="Couloux A."/>
            <person name="Segurens B."/>
            <person name="Wincker P."/>
            <person name="D'Hont A."/>
            <person name="Scarpelli C."/>
            <person name="Weissenbach J."/>
            <person name="Salanoubat M."/>
            <person name="Quetier F."/>
            <person name="Yu Y."/>
            <person name="Kim H.R."/>
            <person name="Rambo T."/>
            <person name="Currie J."/>
            <person name="Collura K."/>
            <person name="Luo M."/>
            <person name="Yang T."/>
            <person name="Ammiraju J.S.S."/>
            <person name="Engler F."/>
            <person name="Soderlund C."/>
            <person name="Wing R.A."/>
            <person name="Palmer L.E."/>
            <person name="de la Bastide M."/>
            <person name="Spiegel L."/>
            <person name="Nascimento L."/>
            <person name="Zutavern T."/>
            <person name="O'Shaughnessy A."/>
            <person name="Dike S."/>
            <person name="Dedhia N."/>
            <person name="Preston R."/>
            <person name="Balija V."/>
            <person name="McCombie W.R."/>
            <person name="Chow T."/>
            <person name="Chen H."/>
            <person name="Chung M."/>
            <person name="Chen C."/>
            <person name="Shaw J."/>
            <person name="Wu H."/>
            <person name="Hsiao K."/>
            <person name="Chao Y."/>
            <person name="Chu M."/>
            <person name="Cheng C."/>
            <person name="Hour A."/>
            <person name="Lee P."/>
            <person name="Lin S."/>
            <person name="Lin Y."/>
            <person name="Liou J."/>
            <person name="Liu S."/>
            <person name="Hsing Y."/>
            <person name="Raghuvanshi S."/>
            <person name="Mohanty A."/>
            <person name="Bharti A.K."/>
            <person name="Gaur A."/>
            <person name="Gupta V."/>
            <person name="Kumar D."/>
            <person name="Ravi V."/>
            <person name="Vij S."/>
            <person name="Kapur A."/>
            <person name="Khurana P."/>
            <person name="Khurana P."/>
            <person name="Khurana J.P."/>
            <person name="Tyagi A.K."/>
            <person name="Gaikwad K."/>
            <person name="Singh A."/>
            <person name="Dalal V."/>
            <person name="Srivastava S."/>
            <person name="Dixit A."/>
            <person name="Pal A.K."/>
            <person name="Ghazi I.A."/>
            <person name="Yadav M."/>
            <person name="Pandit A."/>
            <person name="Bhargava A."/>
            <person name="Sureshbabu K."/>
            <person name="Batra K."/>
            <person name="Sharma T.R."/>
            <person name="Mohapatra T."/>
            <person name="Singh N.K."/>
            <person name="Messing J."/>
            <person name="Nelson A.B."/>
            <person name="Fuks G."/>
            <person name="Kavchok S."/>
            <person name="Keizer G."/>
            <person name="Linton E."/>
            <person name="Llaca V."/>
            <person name="Song R."/>
            <person name="Tanyolac B."/>
            <person name="Young S."/>
            <person name="Ho-Il K."/>
            <person name="Hahn J.H."/>
            <person name="Sangsakoo G."/>
            <person name="Vanavichit A."/>
            <person name="de Mattos Luiz.A.T."/>
            <person name="Zimmer P.D."/>
            <person name="Malone G."/>
            <person name="Dellagostin O."/>
            <person name="de Oliveira A.C."/>
            <person name="Bevan M."/>
            <person name="Bancroft I."/>
            <person name="Minx P."/>
            <person name="Cordum H."/>
            <person name="Wilson R."/>
            <person name="Cheng Z."/>
            <person name="Jin W."/>
            <person name="Jiang J."/>
            <person name="Leong S.A."/>
            <person name="Iwama H."/>
            <person name="Gojobori T."/>
            <person name="Itoh T."/>
            <person name="Niimura Y."/>
            <person name="Fujii Y."/>
            <person name="Habara T."/>
            <person name="Sakai H."/>
            <person name="Sato Y."/>
            <person name="Wilson G."/>
            <person name="Kumar K."/>
            <person name="McCouch S."/>
            <person name="Juretic N."/>
            <person name="Hoen D."/>
            <person name="Wright S."/>
            <person name="Bruskiewich R."/>
            <person name="Bureau T."/>
            <person name="Miyao A."/>
            <person name="Hirochika H."/>
            <person name="Nishikawa T."/>
            <person name="Kadowaki K."/>
            <person name="Sugiura M."/>
            <person name="Burr B."/>
            <person name="Sasaki T."/>
        </authorList>
    </citation>
    <scope>NUCLEOTIDE SEQUENCE [LARGE SCALE GENOMIC DNA]</scope>
    <source>
        <strain evidence="2">cv. Nipponbare</strain>
    </source>
</reference>
<dbReference type="PaxDb" id="39947-A0A0P0W921"/>
<evidence type="ECO:0000313" key="1">
    <source>
        <dbReference type="EMBL" id="BAS88806.1"/>
    </source>
</evidence>
<reference evidence="1 2" key="3">
    <citation type="journal article" date="2013" name="Rice">
        <title>Improvement of the Oryza sativa Nipponbare reference genome using next generation sequence and optical map data.</title>
        <authorList>
            <person name="Kawahara Y."/>
            <person name="de la Bastide M."/>
            <person name="Hamilton J.P."/>
            <person name="Kanamori H."/>
            <person name="McCombie W.R."/>
            <person name="Ouyang S."/>
            <person name="Schwartz D.C."/>
            <person name="Tanaka T."/>
            <person name="Wu J."/>
            <person name="Zhou S."/>
            <person name="Childs K.L."/>
            <person name="Davidson R.M."/>
            <person name="Lin H."/>
            <person name="Quesada-Ocampo L."/>
            <person name="Vaillancourt B."/>
            <person name="Sakai H."/>
            <person name="Lee S.S."/>
            <person name="Kim J."/>
            <person name="Numa H."/>
            <person name="Itoh T."/>
            <person name="Buell C.R."/>
            <person name="Matsumoto T."/>
        </authorList>
    </citation>
    <scope>NUCLEOTIDE SEQUENCE [LARGE SCALE GENOMIC DNA]</scope>
    <source>
        <strain evidence="2">cv. Nipponbare</strain>
    </source>
</reference>